<protein>
    <recommendedName>
        <fullName evidence="4">DUF4912 domain-containing protein</fullName>
    </recommendedName>
</protein>
<comment type="caution">
    <text evidence="2">The sequence shown here is derived from an EMBL/GenBank/DDBJ whole genome shotgun (WGS) entry which is preliminary data.</text>
</comment>
<evidence type="ECO:0000313" key="3">
    <source>
        <dbReference type="Proteomes" id="UP000231019"/>
    </source>
</evidence>
<name>A0A2M7G153_9BACT</name>
<evidence type="ECO:0000256" key="1">
    <source>
        <dbReference type="SAM" id="MobiDB-lite"/>
    </source>
</evidence>
<dbReference type="Proteomes" id="UP000231019">
    <property type="component" value="Unassembled WGS sequence"/>
</dbReference>
<reference evidence="2 3" key="1">
    <citation type="submission" date="2017-09" db="EMBL/GenBank/DDBJ databases">
        <title>Depth-based differentiation of microbial function through sediment-hosted aquifers and enrichment of novel symbionts in the deep terrestrial subsurface.</title>
        <authorList>
            <person name="Probst A.J."/>
            <person name="Ladd B."/>
            <person name="Jarett J.K."/>
            <person name="Geller-Mcgrath D.E."/>
            <person name="Sieber C.M."/>
            <person name="Emerson J.B."/>
            <person name="Anantharaman K."/>
            <person name="Thomas B.C."/>
            <person name="Malmstrom R."/>
            <person name="Stieglmeier M."/>
            <person name="Klingl A."/>
            <person name="Woyke T."/>
            <person name="Ryan C.M."/>
            <person name="Banfield J.F."/>
        </authorList>
    </citation>
    <scope>NUCLEOTIDE SEQUENCE [LARGE SCALE GENOMIC DNA]</scope>
    <source>
        <strain evidence="2">CG17_big_fil_post_rev_8_21_14_2_50_48_46</strain>
    </source>
</reference>
<organism evidence="2 3">
    <name type="scientific">bacterium (Candidatus Blackallbacteria) CG17_big_fil_post_rev_8_21_14_2_50_48_46</name>
    <dbReference type="NCBI Taxonomy" id="2014261"/>
    <lineage>
        <taxon>Bacteria</taxon>
        <taxon>Candidatus Blackallbacteria</taxon>
    </lineage>
</organism>
<evidence type="ECO:0000313" key="2">
    <source>
        <dbReference type="EMBL" id="PIW15441.1"/>
    </source>
</evidence>
<dbReference type="AlphaFoldDB" id="A0A2M7G153"/>
<evidence type="ECO:0008006" key="4">
    <source>
        <dbReference type="Google" id="ProtNLM"/>
    </source>
</evidence>
<dbReference type="EMBL" id="PFFQ01000053">
    <property type="protein sequence ID" value="PIW15441.1"/>
    <property type="molecule type" value="Genomic_DNA"/>
</dbReference>
<proteinExistence type="predicted"/>
<gene>
    <name evidence="2" type="ORF">COW36_18690</name>
</gene>
<feature type="region of interest" description="Disordered" evidence="1">
    <location>
        <begin position="1"/>
        <end position="20"/>
    </location>
</feature>
<dbReference type="Pfam" id="PF16258">
    <property type="entry name" value="DUF4912"/>
    <property type="match status" value="1"/>
</dbReference>
<sequence>MKKNENSPSDPLKKMGRKKLRHLARKHKIKNPHLKSPAALRRAIRRAEAREQGVEIKQKPSSKTQAELADERRQAELKAYQEHRFRYLYAPSRFAHTGTHEEYLLEKDEELNLPDFYTENEIKILPVDPWQYYLYWDFDTATLEKVKQYLAWEETFVLRSYDVTSIAFDGSNAHSSWDAICHPLIREWYINSPVHDRHVCVELGVMLEDGFVPLLRSNTVYIAPAGVSPIRRDLFAKFIPQPSAPAVIAVPPVRPQIAARPMAPQMAEAFFQPFTPTPVLLHPRPEPKRMLDFATAPRFIPENLMPPSEPARPVPAPVQPVQAPVTWPVSEPSTPAAEPVLVPETVWQSREARWSEAEDAEAARAAGRESIRQSLGVPEGTEIRWFSELPAELSPIIFEQWITDPYDQAMFVSYSIWPWEMTEYLPLGASDWTLRKFLGASLFSWFTPGGSERMLRWQQFPGASEGSRWLRPVGASERSWSGSLQPPAAREGSAWHAWPQRPLNYSGRGLFA</sequence>
<dbReference type="InterPro" id="IPR032585">
    <property type="entry name" value="DUF4912"/>
</dbReference>
<accession>A0A2M7G153</accession>